<dbReference type="AlphaFoldDB" id="A0AAW9QDS4"/>
<sequence length="589" mass="60782">MGSPSRRRAPLLVACCAEDTMIPLRCPRPMAAVLTLATAALLTACGGGGGADAGSPGGAPAGEPGAPPTGPAAPAAPALVASSGTAATALVQWQDATGTGPWTLERLRDGDAAAQAVIPVTAAAGAVVDTGLAAATPYRYRLRDAAGAVLAEATATTGREEALVADWGAAQGPAQARAIGAQAGEAAAGEATLRFEAGTFAAAGTATLTPHANPLADGIGPAWAIELDQRPQQAMTVAIAYGADEDADAVEHQRLAVRQADGSWWMLAAWNHDRAARRLTAVIPPGLVPPADMTAAPSSPRARAAAAASPARVVIQLVRFVGVKLLPREAGVRVLGSVLLQPVAAWDVREDACDMDPGPLCVPGIGLVRRDLPITNNKAGYQRRWLLEGSTTPDPALGMLTAAGASGVVYRAPATVPATNPVTLRFESVHTASGRRMAVSARVRITEDAWVGPMTLSNSADGIGYYYDADTRWVLDPSRSSESVRYYRAQGRVTLHIESGACGLVPSPASAELGPAAGFTDLEVDEITGRYHLQLNAMWPATLRTCLGTPMPTSVGVTFDQHGSLAADRLRGSQQEGPIHRVWNLARPQ</sequence>
<dbReference type="Proteomes" id="UP001336250">
    <property type="component" value="Unassembled WGS sequence"/>
</dbReference>
<name>A0AAW9QDS4_9BURK</name>
<evidence type="ECO:0000313" key="3">
    <source>
        <dbReference type="Proteomes" id="UP001336250"/>
    </source>
</evidence>
<gene>
    <name evidence="2" type="ORF">V4F39_16495</name>
</gene>
<protein>
    <recommendedName>
        <fullName evidence="4">Fibronectin type-III domain-containing protein</fullName>
    </recommendedName>
</protein>
<keyword evidence="3" id="KW-1185">Reference proteome</keyword>
<feature type="compositionally biased region" description="Gly residues" evidence="1">
    <location>
        <begin position="51"/>
        <end position="60"/>
    </location>
</feature>
<organism evidence="2 3">
    <name type="scientific">Aquincola agrisoli</name>
    <dbReference type="NCBI Taxonomy" id="3119538"/>
    <lineage>
        <taxon>Bacteria</taxon>
        <taxon>Pseudomonadati</taxon>
        <taxon>Pseudomonadota</taxon>
        <taxon>Betaproteobacteria</taxon>
        <taxon>Burkholderiales</taxon>
        <taxon>Sphaerotilaceae</taxon>
        <taxon>Aquincola</taxon>
    </lineage>
</organism>
<evidence type="ECO:0000313" key="2">
    <source>
        <dbReference type="EMBL" id="MEF7615516.1"/>
    </source>
</evidence>
<evidence type="ECO:0000256" key="1">
    <source>
        <dbReference type="SAM" id="MobiDB-lite"/>
    </source>
</evidence>
<proteinExistence type="predicted"/>
<feature type="region of interest" description="Disordered" evidence="1">
    <location>
        <begin position="51"/>
        <end position="75"/>
    </location>
</feature>
<reference evidence="2 3" key="1">
    <citation type="submission" date="2024-02" db="EMBL/GenBank/DDBJ databases">
        <title>Genome sequence of Aquincola sp. MAHUQ-54.</title>
        <authorList>
            <person name="Huq M.A."/>
        </authorList>
    </citation>
    <scope>NUCLEOTIDE SEQUENCE [LARGE SCALE GENOMIC DNA]</scope>
    <source>
        <strain evidence="2 3">MAHUQ-54</strain>
    </source>
</reference>
<dbReference type="EMBL" id="JAZIBG010000035">
    <property type="protein sequence ID" value="MEF7615516.1"/>
    <property type="molecule type" value="Genomic_DNA"/>
</dbReference>
<comment type="caution">
    <text evidence="2">The sequence shown here is derived from an EMBL/GenBank/DDBJ whole genome shotgun (WGS) entry which is preliminary data.</text>
</comment>
<accession>A0AAW9QDS4</accession>
<evidence type="ECO:0008006" key="4">
    <source>
        <dbReference type="Google" id="ProtNLM"/>
    </source>
</evidence>